<dbReference type="GO" id="GO:0051786">
    <property type="term" value="F:all-trans-retinol 13,14-reductase activity"/>
    <property type="evidence" value="ECO:0007669"/>
    <property type="project" value="UniProtKB-EC"/>
</dbReference>
<evidence type="ECO:0000256" key="11">
    <source>
        <dbReference type="ARBA" id="ARBA00023002"/>
    </source>
</evidence>
<dbReference type="Gene3D" id="3.50.50.60">
    <property type="entry name" value="FAD/NAD(P)-binding domain"/>
    <property type="match status" value="2"/>
</dbReference>
<evidence type="ECO:0000256" key="17">
    <source>
        <dbReference type="ARBA" id="ARBA00048815"/>
    </source>
</evidence>
<dbReference type="InterPro" id="IPR036188">
    <property type="entry name" value="FAD/NAD-bd_sf"/>
</dbReference>
<dbReference type="SUPFAM" id="SSF51905">
    <property type="entry name" value="FAD/NAD(P)-binding domain"/>
    <property type="match status" value="1"/>
</dbReference>
<evidence type="ECO:0000256" key="6">
    <source>
        <dbReference type="ARBA" id="ARBA00022630"/>
    </source>
</evidence>
<dbReference type="FunFam" id="3.50.50.60:FF:000178">
    <property type="entry name" value="All-trans-retinol 13,14-reductase"/>
    <property type="match status" value="1"/>
</dbReference>
<proteinExistence type="inferred from homology"/>
<feature type="region of interest" description="Disordered" evidence="20">
    <location>
        <begin position="212"/>
        <end position="239"/>
    </location>
</feature>
<comment type="subcellular location">
    <subcellularLocation>
        <location evidence="4">Endoplasmic reticulum membrane</location>
        <topology evidence="4">Peripheral membrane protein</topology>
    </subcellularLocation>
</comment>
<evidence type="ECO:0000256" key="20">
    <source>
        <dbReference type="SAM" id="MobiDB-lite"/>
    </source>
</evidence>
<evidence type="ECO:0000256" key="19">
    <source>
        <dbReference type="ARBA" id="ARBA00080843"/>
    </source>
</evidence>
<keyword evidence="21" id="KW-1133">Transmembrane helix</keyword>
<comment type="cofactor">
    <cofactor evidence="1">
        <name>NAD(+)</name>
        <dbReference type="ChEBI" id="CHEBI:57540"/>
    </cofactor>
</comment>
<dbReference type="GeneTree" id="ENSGT00390000017613"/>
<feature type="transmembrane region" description="Helical" evidence="21">
    <location>
        <begin position="251"/>
        <end position="275"/>
    </location>
</feature>
<evidence type="ECO:0000256" key="18">
    <source>
        <dbReference type="ARBA" id="ARBA00077112"/>
    </source>
</evidence>
<feature type="region of interest" description="Disordered" evidence="20">
    <location>
        <begin position="97"/>
        <end position="178"/>
    </location>
</feature>
<dbReference type="STRING" id="9646.ENSAMEP00000002237"/>
<keyword evidence="6" id="KW-0285">Flavoprotein</keyword>
<evidence type="ECO:0000256" key="9">
    <source>
        <dbReference type="ARBA" id="ARBA00022827"/>
    </source>
</evidence>
<evidence type="ECO:0000256" key="10">
    <source>
        <dbReference type="ARBA" id="ARBA00022857"/>
    </source>
</evidence>
<dbReference type="PANTHER" id="PTHR46091">
    <property type="entry name" value="BLR7054 PROTEIN"/>
    <property type="match status" value="1"/>
</dbReference>
<dbReference type="GO" id="GO:0005640">
    <property type="term" value="C:nuclear outer membrane"/>
    <property type="evidence" value="ECO:0007669"/>
    <property type="project" value="Ensembl"/>
</dbReference>
<feature type="region of interest" description="Disordered" evidence="20">
    <location>
        <begin position="1"/>
        <end position="64"/>
    </location>
</feature>
<evidence type="ECO:0000313" key="23">
    <source>
        <dbReference type="Proteomes" id="UP000008912"/>
    </source>
</evidence>
<keyword evidence="14 21" id="KW-0472">Membrane</keyword>
<dbReference type="HOGENOM" id="CLU_019722_1_0_1"/>
<name>G1L5S6_AILME</name>
<evidence type="ECO:0000256" key="14">
    <source>
        <dbReference type="ARBA" id="ARBA00023136"/>
    </source>
</evidence>
<accession>G1L5S6</accession>
<evidence type="ECO:0000256" key="21">
    <source>
        <dbReference type="SAM" id="Phobius"/>
    </source>
</evidence>
<keyword evidence="10" id="KW-0521">NADP</keyword>
<evidence type="ECO:0000256" key="16">
    <source>
        <dbReference type="ARBA" id="ARBA00041141"/>
    </source>
</evidence>
<evidence type="ECO:0000256" key="2">
    <source>
        <dbReference type="ARBA" id="ARBA00001937"/>
    </source>
</evidence>
<comment type="cofactor">
    <cofactor evidence="2">
        <name>NADP(+)</name>
        <dbReference type="ChEBI" id="CHEBI:58349"/>
    </cofactor>
</comment>
<dbReference type="Pfam" id="PF13450">
    <property type="entry name" value="NAD_binding_8"/>
    <property type="match status" value="1"/>
</dbReference>
<comment type="similarity">
    <text evidence="5">Belongs to the carotenoid/retinoid oxidoreductase family. CrtISO subfamily.</text>
</comment>
<evidence type="ECO:0000256" key="12">
    <source>
        <dbReference type="ARBA" id="ARBA00023027"/>
    </source>
</evidence>
<keyword evidence="11" id="KW-0560">Oxidoreductase</keyword>
<keyword evidence="23" id="KW-1185">Reference proteome</keyword>
<keyword evidence="12" id="KW-0520">NAD</keyword>
<keyword evidence="7" id="KW-0732">Signal</keyword>
<gene>
    <name evidence="22" type="primary">RETSAT</name>
</gene>
<dbReference type="FunFam" id="3.50.50.60:FF:000139">
    <property type="entry name" value="All-trans-retinol 13,14-reductase"/>
    <property type="match status" value="1"/>
</dbReference>
<keyword evidence="21" id="KW-0812">Transmembrane</keyword>
<comment type="catalytic activity">
    <reaction evidence="17">
        <text>all-trans-13,14-dihydroretinol + A = all-trans-retinol + AH2</text>
        <dbReference type="Rhea" id="RHEA:19193"/>
        <dbReference type="ChEBI" id="CHEBI:13193"/>
        <dbReference type="ChEBI" id="CHEBI:17336"/>
        <dbReference type="ChEBI" id="CHEBI:17499"/>
        <dbReference type="ChEBI" id="CHEBI:52075"/>
        <dbReference type="EC" id="1.3.99.23"/>
    </reaction>
</comment>
<dbReference type="InParanoid" id="G1L5S6"/>
<evidence type="ECO:0000256" key="5">
    <source>
        <dbReference type="ARBA" id="ARBA00005855"/>
    </source>
</evidence>
<evidence type="ECO:0000256" key="1">
    <source>
        <dbReference type="ARBA" id="ARBA00001911"/>
    </source>
</evidence>
<keyword evidence="13" id="KW-0443">Lipid metabolism</keyword>
<dbReference type="GO" id="GO:0005789">
    <property type="term" value="C:endoplasmic reticulum membrane"/>
    <property type="evidence" value="ECO:0007669"/>
    <property type="project" value="UniProtKB-SubCell"/>
</dbReference>
<keyword evidence="8" id="KW-0256">Endoplasmic reticulum</keyword>
<dbReference type="EC" id="1.3.99.23" evidence="15"/>
<keyword evidence="9" id="KW-0274">FAD</keyword>
<comment type="cofactor">
    <cofactor evidence="3">
        <name>FAD</name>
        <dbReference type="ChEBI" id="CHEBI:57692"/>
    </cofactor>
</comment>
<dbReference type="AlphaFoldDB" id="G1L5S6"/>
<dbReference type="Ensembl" id="ENSAMET00000002330.2">
    <property type="protein sequence ID" value="ENSAMEP00000002237.2"/>
    <property type="gene ID" value="ENSAMEG00000002091.2"/>
</dbReference>
<protein>
    <recommendedName>
        <fullName evidence="16">All-trans-retinol 13,14-reductase</fullName>
        <ecNumber evidence="15">1.3.99.23</ecNumber>
    </recommendedName>
    <alternativeName>
        <fullName evidence="19">All-trans-13,14-dihydroretinol saturase</fullName>
    </alternativeName>
    <alternativeName>
        <fullName evidence="18">PPAR-alpha-regulated and starvation-induced gene protein</fullName>
    </alternativeName>
</protein>
<evidence type="ECO:0000256" key="13">
    <source>
        <dbReference type="ARBA" id="ARBA00023098"/>
    </source>
</evidence>
<dbReference type="Proteomes" id="UP000008912">
    <property type="component" value="Unassembled WGS sequence"/>
</dbReference>
<dbReference type="InterPro" id="IPR052206">
    <property type="entry name" value="Retinol_saturase"/>
</dbReference>
<organism evidence="22 23">
    <name type="scientific">Ailuropoda melanoleuca</name>
    <name type="common">Giant panda</name>
    <dbReference type="NCBI Taxonomy" id="9646"/>
    <lineage>
        <taxon>Eukaryota</taxon>
        <taxon>Metazoa</taxon>
        <taxon>Chordata</taxon>
        <taxon>Craniata</taxon>
        <taxon>Vertebrata</taxon>
        <taxon>Euteleostomi</taxon>
        <taxon>Mammalia</taxon>
        <taxon>Eutheria</taxon>
        <taxon>Laurasiatheria</taxon>
        <taxon>Carnivora</taxon>
        <taxon>Caniformia</taxon>
        <taxon>Ursidae</taxon>
        <taxon>Ailuropoda</taxon>
    </lineage>
</organism>
<evidence type="ECO:0000313" key="22">
    <source>
        <dbReference type="Ensembl" id="ENSAMEP00000002237.2"/>
    </source>
</evidence>
<reference evidence="22 23" key="1">
    <citation type="journal article" date="2010" name="Nature">
        <title>The sequence and de novo assembly of the giant panda genome.</title>
        <authorList>
            <person name="Li R."/>
            <person name="Fan W."/>
            <person name="Tian G."/>
            <person name="Zhu H."/>
            <person name="He L."/>
            <person name="Cai J."/>
            <person name="Huang Q."/>
            <person name="Cai Q."/>
            <person name="Li B."/>
            <person name="Bai Y."/>
            <person name="Zhang Z."/>
            <person name="Zhang Y."/>
            <person name="Wang W."/>
            <person name="Li J."/>
            <person name="Wei F."/>
            <person name="Li H."/>
            <person name="Jian M."/>
            <person name="Li J."/>
            <person name="Zhang Z."/>
            <person name="Nielsen R."/>
            <person name="Li D."/>
            <person name="Gu W."/>
            <person name="Yang Z."/>
            <person name="Xuan Z."/>
            <person name="Ryder O.A."/>
            <person name="Leung F.C."/>
            <person name="Zhou Y."/>
            <person name="Cao J."/>
            <person name="Sun X."/>
            <person name="Fu Y."/>
            <person name="Fang X."/>
            <person name="Guo X."/>
            <person name="Wang B."/>
            <person name="Hou R."/>
            <person name="Shen F."/>
            <person name="Mu B."/>
            <person name="Ni P."/>
            <person name="Lin R."/>
            <person name="Qian W."/>
            <person name="Wang G."/>
            <person name="Yu C."/>
            <person name="Nie W."/>
            <person name="Wang J."/>
            <person name="Wu Z."/>
            <person name="Liang H."/>
            <person name="Min J."/>
            <person name="Wu Q."/>
            <person name="Cheng S."/>
            <person name="Ruan J."/>
            <person name="Wang M."/>
            <person name="Shi Z."/>
            <person name="Wen M."/>
            <person name="Liu B."/>
            <person name="Ren X."/>
            <person name="Zheng H."/>
            <person name="Dong D."/>
            <person name="Cook K."/>
            <person name="Shan G."/>
            <person name="Zhang H."/>
            <person name="Kosiol C."/>
            <person name="Xie X."/>
            <person name="Lu Z."/>
            <person name="Zheng H."/>
            <person name="Li Y."/>
            <person name="Steiner C.C."/>
            <person name="Lam T.T."/>
            <person name="Lin S."/>
            <person name="Zhang Q."/>
            <person name="Li G."/>
            <person name="Tian J."/>
            <person name="Gong T."/>
            <person name="Liu H."/>
            <person name="Zhang D."/>
            <person name="Fang L."/>
            <person name="Ye C."/>
            <person name="Zhang J."/>
            <person name="Hu W."/>
            <person name="Xu A."/>
            <person name="Ren Y."/>
            <person name="Zhang G."/>
            <person name="Bruford M.W."/>
            <person name="Li Q."/>
            <person name="Ma L."/>
            <person name="Guo Y."/>
            <person name="An N."/>
            <person name="Hu Y."/>
            <person name="Zheng Y."/>
            <person name="Shi Y."/>
            <person name="Li Z."/>
            <person name="Liu Q."/>
            <person name="Chen Y."/>
            <person name="Zhao J."/>
            <person name="Qu N."/>
            <person name="Zhao S."/>
            <person name="Tian F."/>
            <person name="Wang X."/>
            <person name="Wang H."/>
            <person name="Xu L."/>
            <person name="Liu X."/>
            <person name="Vinar T."/>
            <person name="Wang Y."/>
            <person name="Lam T.W."/>
            <person name="Yiu S.M."/>
            <person name="Liu S."/>
            <person name="Zhang H."/>
            <person name="Li D."/>
            <person name="Huang Y."/>
            <person name="Wang X."/>
            <person name="Yang G."/>
            <person name="Jiang Z."/>
            <person name="Wang J."/>
            <person name="Qin N."/>
            <person name="Li L."/>
            <person name="Li J."/>
            <person name="Bolund L."/>
            <person name="Kristiansen K."/>
            <person name="Wong G.K."/>
            <person name="Olson M."/>
            <person name="Zhang X."/>
            <person name="Li S."/>
            <person name="Yang H."/>
            <person name="Wang J."/>
            <person name="Wang J."/>
        </authorList>
    </citation>
    <scope>NUCLEOTIDE SEQUENCE [LARGE SCALE GENOMIC DNA]</scope>
</reference>
<evidence type="ECO:0000256" key="7">
    <source>
        <dbReference type="ARBA" id="ARBA00022729"/>
    </source>
</evidence>
<evidence type="ECO:0000256" key="3">
    <source>
        <dbReference type="ARBA" id="ARBA00001974"/>
    </source>
</evidence>
<dbReference type="PANTHER" id="PTHR46091:SF1">
    <property type="entry name" value="ALL-TRANS-RETINOL 13,14-REDUCTASE"/>
    <property type="match status" value="1"/>
</dbReference>
<dbReference type="eggNOG" id="KOG4254">
    <property type="taxonomic scope" value="Eukaryota"/>
</dbReference>
<evidence type="ECO:0000256" key="15">
    <source>
        <dbReference type="ARBA" id="ARBA00038979"/>
    </source>
</evidence>
<sequence length="861" mass="92700">MGTQAEARGRRQAPATGNAIPGGRRKASGHGAGGGHRAGCSPAETRGSQQGSHSIKVPRQPGAVWVPDGNLLTSWCGKQVSNLPRVIGRAHGRAQTRTQASWVPGGILSQPCSSQPRLGPGRPSPRTPAPQGRGFPAAAHNSRVVASGQAAGRASPRVRTASPRSLSAQSAPPPGRQGRLALARAVGDAGRASLRGLLAPGREGSGLSVVEAASASHPTSPARKGTEAQRSPGRRGWARWQRTRSSDHASAMWLSLLLLALLLLLAVLCKGHLWLSAGGSPNPFSEDVRRPPAPLVTDKEARKKVLKRAFSASQVPEKLDAVVIGSGFGGLAAAAILAKAGKRVLVLEQHSKAGGCCHTFGQKGVEFDTGIHYVGSMQEDNIFRFVLDQITEGQLEWAPLSSPFDIVVLEGRNGRKEFPMYSGEKAYIQGLKEKFPQEEAAIDKYVKLVKVVSRGATHAILLKMLPLGVAQLLSKCGPLTRFLPFLRASTQSLADVLRQLPASPELRLVLSYIFPAYGVTPSHSAFSMHALVVRHYIEGAFYPRGGASEIAFHTIPVIQRAGGAVLTSATVQSVLLDSAGKACGVTVKKGRELVNIYCPLMISDAGLFNTYKHLLPENARCLPGVKQQLEMVRPGSGMFTVFISLRGTKEDLGLQSTNYFVYFDIDLDKAMEHYLSTPREKAAAHVPFLFITSSSAKDPTWEDRFPDRSTMVVLMPACYEWFEEWQEEAKGKRSSDYETLKNSFVEASLSVVMRLFPQLEGKVDSVAGASPLTYQFYLAAPRGACYGADHDLDRLHPHVIASMRAQSPISNLYLTGQDIFTCGLTGALQGALLCSSAILKRNLYSDLKKLNSRIQAQKKKN</sequence>
<evidence type="ECO:0000256" key="8">
    <source>
        <dbReference type="ARBA" id="ARBA00022824"/>
    </source>
</evidence>
<reference evidence="22" key="3">
    <citation type="submission" date="2025-09" db="UniProtKB">
        <authorList>
            <consortium name="Ensembl"/>
        </authorList>
    </citation>
    <scope>IDENTIFICATION</scope>
</reference>
<evidence type="ECO:0000256" key="4">
    <source>
        <dbReference type="ARBA" id="ARBA00004406"/>
    </source>
</evidence>
<reference evidence="22" key="2">
    <citation type="submission" date="2025-08" db="UniProtKB">
        <authorList>
            <consortium name="Ensembl"/>
        </authorList>
    </citation>
    <scope>IDENTIFICATION</scope>
</reference>